<dbReference type="Pfam" id="PF07679">
    <property type="entry name" value="I-set"/>
    <property type="match status" value="1"/>
</dbReference>
<dbReference type="InterPro" id="IPR007110">
    <property type="entry name" value="Ig-like_dom"/>
</dbReference>
<dbReference type="InterPro" id="IPR013098">
    <property type="entry name" value="Ig_I-set"/>
</dbReference>
<evidence type="ECO:0000313" key="2">
    <source>
        <dbReference type="EMBL" id="MEQ2161316.1"/>
    </source>
</evidence>
<protein>
    <recommendedName>
        <fullName evidence="1">Ig-like domain-containing protein</fullName>
    </recommendedName>
</protein>
<reference evidence="2 3" key="1">
    <citation type="submission" date="2021-06" db="EMBL/GenBank/DDBJ databases">
        <authorList>
            <person name="Palmer J.M."/>
        </authorList>
    </citation>
    <scope>NUCLEOTIDE SEQUENCE [LARGE SCALE GENOMIC DNA]</scope>
    <source>
        <strain evidence="2 3">GA_2019</strain>
        <tissue evidence="2">Muscle</tissue>
    </source>
</reference>
<dbReference type="PROSITE" id="PS50835">
    <property type="entry name" value="IG_LIKE"/>
    <property type="match status" value="1"/>
</dbReference>
<sequence length="92" mass="10361">GLGRPVVMTCRVLRAHPSRVLRFEWLLSNRLLNAGAFDPHKDETEYTIRSLNREGWGEYTCNVINEAGAGKCTFQVTGKAFMLVSCKRCISI</sequence>
<name>A0ABV0MQD2_9TELE</name>
<comment type="caution">
    <text evidence="2">The sequence shown here is derived from an EMBL/GenBank/DDBJ whole genome shotgun (WGS) entry which is preliminary data.</text>
</comment>
<proteinExistence type="predicted"/>
<evidence type="ECO:0000313" key="3">
    <source>
        <dbReference type="Proteomes" id="UP001476798"/>
    </source>
</evidence>
<keyword evidence="3" id="KW-1185">Reference proteome</keyword>
<dbReference type="InterPro" id="IPR036179">
    <property type="entry name" value="Ig-like_dom_sf"/>
</dbReference>
<accession>A0ABV0MQD2</accession>
<dbReference type="SUPFAM" id="SSF48726">
    <property type="entry name" value="Immunoglobulin"/>
    <property type="match status" value="1"/>
</dbReference>
<dbReference type="Gene3D" id="2.60.40.10">
    <property type="entry name" value="Immunoglobulins"/>
    <property type="match status" value="1"/>
</dbReference>
<dbReference type="InterPro" id="IPR013783">
    <property type="entry name" value="Ig-like_fold"/>
</dbReference>
<feature type="domain" description="Ig-like" evidence="1">
    <location>
        <begin position="1"/>
        <end position="77"/>
    </location>
</feature>
<dbReference type="Proteomes" id="UP001476798">
    <property type="component" value="Unassembled WGS sequence"/>
</dbReference>
<dbReference type="EMBL" id="JAHRIO010010447">
    <property type="protein sequence ID" value="MEQ2161316.1"/>
    <property type="molecule type" value="Genomic_DNA"/>
</dbReference>
<evidence type="ECO:0000259" key="1">
    <source>
        <dbReference type="PROSITE" id="PS50835"/>
    </source>
</evidence>
<organism evidence="2 3">
    <name type="scientific">Goodea atripinnis</name>
    <dbReference type="NCBI Taxonomy" id="208336"/>
    <lineage>
        <taxon>Eukaryota</taxon>
        <taxon>Metazoa</taxon>
        <taxon>Chordata</taxon>
        <taxon>Craniata</taxon>
        <taxon>Vertebrata</taxon>
        <taxon>Euteleostomi</taxon>
        <taxon>Actinopterygii</taxon>
        <taxon>Neopterygii</taxon>
        <taxon>Teleostei</taxon>
        <taxon>Neoteleostei</taxon>
        <taxon>Acanthomorphata</taxon>
        <taxon>Ovalentaria</taxon>
        <taxon>Atherinomorphae</taxon>
        <taxon>Cyprinodontiformes</taxon>
        <taxon>Goodeidae</taxon>
        <taxon>Goodea</taxon>
    </lineage>
</organism>
<gene>
    <name evidence="2" type="ORF">GOODEAATRI_008452</name>
</gene>
<feature type="non-terminal residue" evidence="2">
    <location>
        <position position="1"/>
    </location>
</feature>